<reference evidence="1 2" key="1">
    <citation type="submission" date="2019-03" db="EMBL/GenBank/DDBJ databases">
        <title>Genomic Encyclopedia of Archaeal and Bacterial Type Strains, Phase II (KMG-II): from individual species to whole genera.</title>
        <authorList>
            <person name="Goeker M."/>
        </authorList>
    </citation>
    <scope>NUCLEOTIDE SEQUENCE [LARGE SCALE GENOMIC DNA]</scope>
    <source>
        <strain evidence="1 2">DSM 28135</strain>
    </source>
</reference>
<gene>
    <name evidence="1" type="ORF">BXY82_0183</name>
</gene>
<evidence type="ECO:0000313" key="1">
    <source>
        <dbReference type="EMBL" id="TDU42784.1"/>
    </source>
</evidence>
<organism evidence="1 2">
    <name type="scientific">Gelidibacter sediminis</name>
    <dbReference type="NCBI Taxonomy" id="1608710"/>
    <lineage>
        <taxon>Bacteria</taxon>
        <taxon>Pseudomonadati</taxon>
        <taxon>Bacteroidota</taxon>
        <taxon>Flavobacteriia</taxon>
        <taxon>Flavobacteriales</taxon>
        <taxon>Flavobacteriaceae</taxon>
        <taxon>Gelidibacter</taxon>
    </lineage>
</organism>
<dbReference type="OrthoDB" id="1493875at2"/>
<dbReference type="RefSeq" id="WP_133756297.1">
    <property type="nucleotide sequence ID" value="NZ_SOBW01000007.1"/>
</dbReference>
<accession>A0A4R7Q5J2</accession>
<dbReference type="AlphaFoldDB" id="A0A4R7Q5J2"/>
<evidence type="ECO:0000313" key="2">
    <source>
        <dbReference type="Proteomes" id="UP000294689"/>
    </source>
</evidence>
<comment type="caution">
    <text evidence="1">The sequence shown here is derived from an EMBL/GenBank/DDBJ whole genome shotgun (WGS) entry which is preliminary data.</text>
</comment>
<dbReference type="Pfam" id="PF26622">
    <property type="entry name" value="DUF8199"/>
    <property type="match status" value="1"/>
</dbReference>
<keyword evidence="2" id="KW-1185">Reference proteome</keyword>
<dbReference type="NCBIfam" id="NF047658">
    <property type="entry name" value="HYC_CC_PP"/>
    <property type="match status" value="1"/>
</dbReference>
<dbReference type="InterPro" id="IPR058060">
    <property type="entry name" value="HYC_CC_PP"/>
</dbReference>
<sequence>MKHKIIHKIFSTVLTVLVLLSTVSFTLEKHFCGEVLIDVAVFSHPESCGSNLPDGTDIVEQHCCKDVVEILKGQDQLKKTSFEELSYAQQFVATYLHSGYTTFLERIPQLVVPHNDYTPPILVFDIHIRDQVFII</sequence>
<dbReference type="EMBL" id="SOBW01000007">
    <property type="protein sequence ID" value="TDU42784.1"/>
    <property type="molecule type" value="Genomic_DNA"/>
</dbReference>
<name>A0A4R7Q5J2_9FLAO</name>
<protein>
    <recommendedName>
        <fullName evidence="3">Secreted protein</fullName>
    </recommendedName>
</protein>
<dbReference type="InterPro" id="IPR058512">
    <property type="entry name" value="DUF8199"/>
</dbReference>
<evidence type="ECO:0008006" key="3">
    <source>
        <dbReference type="Google" id="ProtNLM"/>
    </source>
</evidence>
<proteinExistence type="predicted"/>
<dbReference type="Proteomes" id="UP000294689">
    <property type="component" value="Unassembled WGS sequence"/>
</dbReference>